<feature type="transmembrane region" description="Helical" evidence="1">
    <location>
        <begin position="81"/>
        <end position="99"/>
    </location>
</feature>
<feature type="transmembrane region" description="Helical" evidence="1">
    <location>
        <begin position="16"/>
        <end position="39"/>
    </location>
</feature>
<keyword evidence="1" id="KW-1133">Transmembrane helix</keyword>
<reference evidence="3" key="1">
    <citation type="submission" date="2016-10" db="EMBL/GenBank/DDBJ databases">
        <authorList>
            <person name="Varghese N."/>
            <person name="Submissions S."/>
        </authorList>
    </citation>
    <scope>NUCLEOTIDE SEQUENCE [LARGE SCALE GENOMIC DNA]</scope>
    <source>
        <strain evidence="3">DSM 44437</strain>
    </source>
</reference>
<keyword evidence="1" id="KW-0812">Transmembrane</keyword>
<dbReference type="AlphaFoldDB" id="A0A1H9RI97"/>
<feature type="transmembrane region" description="Helical" evidence="1">
    <location>
        <begin position="51"/>
        <end position="69"/>
    </location>
</feature>
<evidence type="ECO:0000256" key="1">
    <source>
        <dbReference type="SAM" id="Phobius"/>
    </source>
</evidence>
<name>A0A1H9RI97_9PSEU</name>
<evidence type="ECO:0000313" key="2">
    <source>
        <dbReference type="EMBL" id="SER72285.1"/>
    </source>
</evidence>
<dbReference type="EMBL" id="FOFV01000011">
    <property type="protein sequence ID" value="SER72285.1"/>
    <property type="molecule type" value="Genomic_DNA"/>
</dbReference>
<proteinExistence type="predicted"/>
<feature type="transmembrane region" description="Helical" evidence="1">
    <location>
        <begin position="185"/>
        <end position="209"/>
    </location>
</feature>
<sequence>MSATDVRPGDLDAARLVSAVVVALMAASSAAGLLVPGLYRDPPEVVAALRAYDTVSLVLATPLLIGSLVAARRGSALARPVWLGLLMYACYNYAIYAFGSAFNGLFLLHAALLPLPVVGAVLLMRDIDAAGVRDRFRQGTPVRVISAVLVLAGVGLAGTWVFQSVRFALTGTPPDETELVLLMQAVHLAYVLDLTFFAPLCVLASVLLWRRDPRGFVLATAVLVFGSLYQVNYVVALVFQLRAGIPGARGFDPAEPFVIAAFVVALLAMVLPGRRRSP</sequence>
<keyword evidence="3" id="KW-1185">Reference proteome</keyword>
<organism evidence="2 3">
    <name type="scientific">Lentzea albida</name>
    <dbReference type="NCBI Taxonomy" id="65499"/>
    <lineage>
        <taxon>Bacteria</taxon>
        <taxon>Bacillati</taxon>
        <taxon>Actinomycetota</taxon>
        <taxon>Actinomycetes</taxon>
        <taxon>Pseudonocardiales</taxon>
        <taxon>Pseudonocardiaceae</taxon>
        <taxon>Lentzea</taxon>
    </lineage>
</organism>
<dbReference type="Proteomes" id="UP000199503">
    <property type="component" value="Unassembled WGS sequence"/>
</dbReference>
<accession>A0A1H9RI97</accession>
<feature type="transmembrane region" description="Helical" evidence="1">
    <location>
        <begin position="105"/>
        <end position="123"/>
    </location>
</feature>
<evidence type="ECO:0000313" key="3">
    <source>
        <dbReference type="Proteomes" id="UP000199503"/>
    </source>
</evidence>
<dbReference type="RefSeq" id="WP_143091706.1">
    <property type="nucleotide sequence ID" value="NZ_FOFV01000011.1"/>
</dbReference>
<feature type="transmembrane region" description="Helical" evidence="1">
    <location>
        <begin position="256"/>
        <end position="273"/>
    </location>
</feature>
<gene>
    <name evidence="2" type="ORF">SAMN04488000_111121</name>
</gene>
<feature type="transmembrane region" description="Helical" evidence="1">
    <location>
        <begin position="216"/>
        <end position="236"/>
    </location>
</feature>
<protein>
    <submittedName>
        <fullName evidence="2">Uncharacterized protein</fullName>
    </submittedName>
</protein>
<dbReference type="OrthoDB" id="5188521at2"/>
<keyword evidence="1" id="KW-0472">Membrane</keyword>
<dbReference type="STRING" id="65499.SAMN04488000_111121"/>
<feature type="transmembrane region" description="Helical" evidence="1">
    <location>
        <begin position="144"/>
        <end position="165"/>
    </location>
</feature>